<evidence type="ECO:0000313" key="3">
    <source>
        <dbReference type="Proteomes" id="UP001149142"/>
    </source>
</evidence>
<proteinExistence type="predicted"/>
<keyword evidence="3" id="KW-1185">Reference proteome</keyword>
<name>A0ABT4S3M1_9FLAO</name>
<protein>
    <submittedName>
        <fullName evidence="2">Uncharacterized protein</fullName>
    </submittedName>
</protein>
<accession>A0ABT4S3M1</accession>
<evidence type="ECO:0000313" key="2">
    <source>
        <dbReference type="EMBL" id="MDA0178654.1"/>
    </source>
</evidence>
<dbReference type="EMBL" id="JAPFGC010000002">
    <property type="protein sequence ID" value="MDA0178654.1"/>
    <property type="molecule type" value="Genomic_DNA"/>
</dbReference>
<evidence type="ECO:0000313" key="1">
    <source>
        <dbReference type="EMBL" id="MDA0175903.1"/>
    </source>
</evidence>
<organism evidence="2 3">
    <name type="scientific">Mesoflavibacter profundi</name>
    <dbReference type="NCBI Taxonomy" id="2708110"/>
    <lineage>
        <taxon>Bacteria</taxon>
        <taxon>Pseudomonadati</taxon>
        <taxon>Bacteroidota</taxon>
        <taxon>Flavobacteriia</taxon>
        <taxon>Flavobacteriales</taxon>
        <taxon>Flavobacteriaceae</taxon>
        <taxon>Mesoflavibacter</taxon>
    </lineage>
</organism>
<gene>
    <name evidence="1" type="ORF">OOZ35_00185</name>
    <name evidence="2" type="ORF">OOZ35_14215</name>
</gene>
<dbReference type="Proteomes" id="UP001149142">
    <property type="component" value="Unassembled WGS sequence"/>
</dbReference>
<sequence length="95" mass="11031">MNITRLHDVCKTKFRAAFEDYKRVLEDNPFDVINEGIVEDALYWSIVCGNGVVKQMLNEATFTDAQLKHMDSILNDYQQKTITVARRYGLKKCIK</sequence>
<reference evidence="2" key="1">
    <citation type="submission" date="2022-11" db="EMBL/GenBank/DDBJ databases">
        <title>Refractory cell wall polysaccharides provide important carbon source for microbial heterotrophs in the hadal ocean.</title>
        <authorList>
            <person name="Zhu X."/>
        </authorList>
    </citation>
    <scope>NUCLEOTIDE SEQUENCE</scope>
    <source>
        <strain evidence="2">MTRN7</strain>
    </source>
</reference>
<dbReference type="EMBL" id="JAPFGC010000001">
    <property type="protein sequence ID" value="MDA0175903.1"/>
    <property type="molecule type" value="Genomic_DNA"/>
</dbReference>
<dbReference type="RefSeq" id="WP_270004835.1">
    <property type="nucleotide sequence ID" value="NZ_JAPFGC010000001.1"/>
</dbReference>
<comment type="caution">
    <text evidence="2">The sequence shown here is derived from an EMBL/GenBank/DDBJ whole genome shotgun (WGS) entry which is preliminary data.</text>
</comment>